<dbReference type="PANTHER" id="PTHR38433:SF1">
    <property type="entry name" value="DUF1641 DOMAIN-CONTAINING PROTEIN"/>
    <property type="match status" value="1"/>
</dbReference>
<evidence type="ECO:0000313" key="2">
    <source>
        <dbReference type="Proteomes" id="UP000032534"/>
    </source>
</evidence>
<evidence type="ECO:0008006" key="3">
    <source>
        <dbReference type="Google" id="ProtNLM"/>
    </source>
</evidence>
<sequence length="160" mass="17512">MAKPISIVRKRVLTEEERQKQSLDQLTADLADNGAALQKTLEIVRELHDSGLLEAAQSMLKAKEIIAKIAVGQATRKPVTNIINNLMGAAGMLSEVDPELMKKLVGSVTTGLNEAEEHLKQNKKTRLRDLMKAMNDPDVNRAMGFGIHFLKGLGKGLSDK</sequence>
<dbReference type="OrthoDB" id="147801at2"/>
<dbReference type="InterPro" id="IPR012440">
    <property type="entry name" value="DUF1641"/>
</dbReference>
<evidence type="ECO:0000313" key="1">
    <source>
        <dbReference type="EMBL" id="KJD44330.1"/>
    </source>
</evidence>
<dbReference type="RefSeq" id="WP_044647345.1">
    <property type="nucleotide sequence ID" value="NZ_JTHP01000037.1"/>
</dbReference>
<protein>
    <recommendedName>
        <fullName evidence="3">DUF1641 domain-containing protein</fullName>
    </recommendedName>
</protein>
<accession>A0A0D7WYU8</accession>
<proteinExistence type="predicted"/>
<dbReference type="PANTHER" id="PTHR38433">
    <property type="match status" value="1"/>
</dbReference>
<dbReference type="Proteomes" id="UP000032534">
    <property type="component" value="Unassembled WGS sequence"/>
</dbReference>
<dbReference type="PATRIC" id="fig|159743.3.peg.3903"/>
<reference evidence="1 2" key="1">
    <citation type="submission" date="2014-11" db="EMBL/GenBank/DDBJ databases">
        <title>Draft Genome Sequences of Paenibacillus polymyxa NRRL B-30509 and Paenibacillus terrae NRRL B-30644, Strains from a Poultry Environment that Produce Tridecaptin A and Paenicidins.</title>
        <authorList>
            <person name="van Belkum M.J."/>
            <person name="Lohans C.T."/>
            <person name="Vederas J.C."/>
        </authorList>
    </citation>
    <scope>NUCLEOTIDE SEQUENCE [LARGE SCALE GENOMIC DNA]</scope>
    <source>
        <strain evidence="1 2">NRRL B-30644</strain>
    </source>
</reference>
<dbReference type="Pfam" id="PF07849">
    <property type="entry name" value="DUF1641"/>
    <property type="match status" value="1"/>
</dbReference>
<comment type="caution">
    <text evidence="1">The sequence shown here is derived from an EMBL/GenBank/DDBJ whole genome shotgun (WGS) entry which is preliminary data.</text>
</comment>
<dbReference type="EMBL" id="JTHP01000037">
    <property type="protein sequence ID" value="KJD44330.1"/>
    <property type="molecule type" value="Genomic_DNA"/>
</dbReference>
<dbReference type="AlphaFoldDB" id="A0A0D7WYU8"/>
<keyword evidence="2" id="KW-1185">Reference proteome</keyword>
<name>A0A0D7WYU8_9BACL</name>
<organism evidence="1 2">
    <name type="scientific">Paenibacillus terrae</name>
    <dbReference type="NCBI Taxonomy" id="159743"/>
    <lineage>
        <taxon>Bacteria</taxon>
        <taxon>Bacillati</taxon>
        <taxon>Bacillota</taxon>
        <taxon>Bacilli</taxon>
        <taxon>Bacillales</taxon>
        <taxon>Paenibacillaceae</taxon>
        <taxon>Paenibacillus</taxon>
    </lineage>
</organism>
<gene>
    <name evidence="1" type="ORF">QD47_17550</name>
</gene>